<dbReference type="PROSITE" id="PS50994">
    <property type="entry name" value="INTEGRASE"/>
    <property type="match status" value="1"/>
</dbReference>
<evidence type="ECO:0000256" key="3">
    <source>
        <dbReference type="ARBA" id="ARBA00022722"/>
    </source>
</evidence>
<dbReference type="PANTHER" id="PTHR37984">
    <property type="entry name" value="PROTEIN CBG26694"/>
    <property type="match status" value="1"/>
</dbReference>
<comment type="caution">
    <text evidence="7">The sequence shown here is derived from an EMBL/GenBank/DDBJ whole genome shotgun (WGS) entry which is preliminary data.</text>
</comment>
<dbReference type="InterPro" id="IPR036397">
    <property type="entry name" value="RNaseH_sf"/>
</dbReference>
<protein>
    <submittedName>
        <fullName evidence="7">Pro-Pol polyprotein</fullName>
    </submittedName>
</protein>
<evidence type="ECO:0000313" key="8">
    <source>
        <dbReference type="Proteomes" id="UP000187455"/>
    </source>
</evidence>
<dbReference type="Proteomes" id="UP000187455">
    <property type="component" value="Unassembled WGS sequence"/>
</dbReference>
<dbReference type="Gene3D" id="2.40.70.10">
    <property type="entry name" value="Acid Proteases"/>
    <property type="match status" value="1"/>
</dbReference>
<keyword evidence="2" id="KW-0548">Nucleotidyltransferase</keyword>
<sequence length="863" mass="98446">MSISFEGLPNKFTGDNTNEEDFGIWRDKFSLVATIKGWEPKLKLQILELWLEKAALKWFRNYKLNNPETNLEKALEGLGGAFSKKKQGSVKTLMEMSAKSRETISEFNNRFRSYLGLIPTTHITDELIKDTYLTTLSTLDREIWWKIAQTIARKTSTQIMDDAETLSKIKERYDANPGEEGYEHPSQEKITNLDKAFKETTKNSTDPVADLAKSLGELVLLTKKGIEVTRSLERNNKRERTEEEKTALLALDGDEEKTEESIVAISSSKRMNLGSLVNNDYSGLGKRPISLINEGSRAIRETRTPAPEPKPKSKTKPRATRPSAIPRRILDAPAPISNAELLRLVPSLITSVSKEFNDFKKAAKGKFLLYGTQESSSLPRTYVVVTVNSRSIPMFIDTGAERSIIDSRMANLLQASIKQLDKPHRIKPVNGPSISLESYTKLRLGFEEDIFVEAKFCVIETCAVGLLLGIDILSEIGARLDYNLCSLTFENKGEEYSTQLYSKREIESLEISENEVDSESDYDDQEGERLVLLSTINHDLKKGLGPIEGTQQKVSSASLYASFTSNLLDTFDEIKDFLFEDGIQARNSKERQIIKNYRIIDRKLYRVTKKGVKAVLETYEELVSLLEGLHDRLGHPRFETTYEWVKERFWRPFLYKEVKHYTKSCLKCQMFQVRKPKYEFSGQSTISGIFDVWSMDFMGPFEVSAQGNRYILSAIEHLSGFPYSETFPSQTSENVLKFLKNLCALFGVPKEILCDNAAYFKSKLLLDFTKETKIIMRFNVAYQPEWFERIERLNGRIRQSLNKTCHPDFSNWDKELPAILLLIRSQKSASTGYSASELLYGVTTRLPITNENKSKQSIAMRKF</sequence>
<dbReference type="PANTHER" id="PTHR37984:SF5">
    <property type="entry name" value="PROTEIN NYNRIN-LIKE"/>
    <property type="match status" value="1"/>
</dbReference>
<keyword evidence="3" id="KW-0540">Nuclease</keyword>
<dbReference type="GO" id="GO:0003676">
    <property type="term" value="F:nucleic acid binding"/>
    <property type="evidence" value="ECO:0007669"/>
    <property type="project" value="InterPro"/>
</dbReference>
<dbReference type="GO" id="GO:0016779">
    <property type="term" value="F:nucleotidyltransferase activity"/>
    <property type="evidence" value="ECO:0007669"/>
    <property type="project" value="UniProtKB-KW"/>
</dbReference>
<gene>
    <name evidence="7" type="ORF">AYI68_g5197</name>
</gene>
<evidence type="ECO:0000259" key="6">
    <source>
        <dbReference type="PROSITE" id="PS50994"/>
    </source>
</evidence>
<dbReference type="CDD" id="cd00303">
    <property type="entry name" value="retropepsin_like"/>
    <property type="match status" value="1"/>
</dbReference>
<dbReference type="EMBL" id="LSSL01003226">
    <property type="protein sequence ID" value="OLY80703.1"/>
    <property type="molecule type" value="Genomic_DNA"/>
</dbReference>
<dbReference type="SUPFAM" id="SSF50630">
    <property type="entry name" value="Acid proteases"/>
    <property type="match status" value="1"/>
</dbReference>
<proteinExistence type="predicted"/>
<dbReference type="GO" id="GO:0004519">
    <property type="term" value="F:endonuclease activity"/>
    <property type="evidence" value="ECO:0007669"/>
    <property type="project" value="UniProtKB-KW"/>
</dbReference>
<evidence type="ECO:0000256" key="4">
    <source>
        <dbReference type="ARBA" id="ARBA00022759"/>
    </source>
</evidence>
<evidence type="ECO:0000256" key="5">
    <source>
        <dbReference type="SAM" id="MobiDB-lite"/>
    </source>
</evidence>
<dbReference type="Gene3D" id="1.10.340.70">
    <property type="match status" value="1"/>
</dbReference>
<dbReference type="Pfam" id="PF17921">
    <property type="entry name" value="Integrase_H2C2"/>
    <property type="match status" value="1"/>
</dbReference>
<dbReference type="InterPro" id="IPR001584">
    <property type="entry name" value="Integrase_cat-core"/>
</dbReference>
<reference evidence="7 8" key="1">
    <citation type="journal article" date="2016" name="Mol. Biol. Evol.">
        <title>Genome-Wide Survey of Gut Fungi (Harpellales) Reveals the First Horizontally Transferred Ubiquitin Gene from a Mosquito Host.</title>
        <authorList>
            <person name="Wang Y."/>
            <person name="White M.M."/>
            <person name="Kvist S."/>
            <person name="Moncalvo J.M."/>
        </authorList>
    </citation>
    <scope>NUCLEOTIDE SEQUENCE [LARGE SCALE GENOMIC DNA]</scope>
    <source>
        <strain evidence="7 8">ALG-7-W6</strain>
    </source>
</reference>
<keyword evidence="4" id="KW-0255">Endonuclease</keyword>
<feature type="region of interest" description="Disordered" evidence="5">
    <location>
        <begin position="293"/>
        <end position="323"/>
    </location>
</feature>
<evidence type="ECO:0000256" key="1">
    <source>
        <dbReference type="ARBA" id="ARBA00022679"/>
    </source>
</evidence>
<dbReference type="InterPro" id="IPR021109">
    <property type="entry name" value="Peptidase_aspartic_dom_sf"/>
</dbReference>
<keyword evidence="4" id="KW-0378">Hydrolase</keyword>
<dbReference type="AlphaFoldDB" id="A0A1R0GUX7"/>
<dbReference type="InterPro" id="IPR012337">
    <property type="entry name" value="RNaseH-like_sf"/>
</dbReference>
<dbReference type="OrthoDB" id="106784at2759"/>
<evidence type="ECO:0000256" key="2">
    <source>
        <dbReference type="ARBA" id="ARBA00022695"/>
    </source>
</evidence>
<dbReference type="SUPFAM" id="SSF53098">
    <property type="entry name" value="Ribonuclease H-like"/>
    <property type="match status" value="1"/>
</dbReference>
<accession>A0A1R0GUX7</accession>
<dbReference type="Pfam" id="PF00665">
    <property type="entry name" value="rve"/>
    <property type="match status" value="1"/>
</dbReference>
<dbReference type="Pfam" id="PF13975">
    <property type="entry name" value="gag-asp_proteas"/>
    <property type="match status" value="1"/>
</dbReference>
<keyword evidence="8" id="KW-1185">Reference proteome</keyword>
<organism evidence="7 8">
    <name type="scientific">Smittium mucronatum</name>
    <dbReference type="NCBI Taxonomy" id="133383"/>
    <lineage>
        <taxon>Eukaryota</taxon>
        <taxon>Fungi</taxon>
        <taxon>Fungi incertae sedis</taxon>
        <taxon>Zoopagomycota</taxon>
        <taxon>Kickxellomycotina</taxon>
        <taxon>Harpellomycetes</taxon>
        <taxon>Harpellales</taxon>
        <taxon>Legeriomycetaceae</taxon>
        <taxon>Smittium</taxon>
    </lineage>
</organism>
<dbReference type="GO" id="GO:0015074">
    <property type="term" value="P:DNA integration"/>
    <property type="evidence" value="ECO:0007669"/>
    <property type="project" value="InterPro"/>
</dbReference>
<dbReference type="STRING" id="133383.A0A1R0GUX7"/>
<dbReference type="Gene3D" id="3.30.420.10">
    <property type="entry name" value="Ribonuclease H-like superfamily/Ribonuclease H"/>
    <property type="match status" value="1"/>
</dbReference>
<dbReference type="InterPro" id="IPR050951">
    <property type="entry name" value="Retrovirus_Pol_polyprotein"/>
</dbReference>
<dbReference type="GO" id="GO:0005634">
    <property type="term" value="C:nucleus"/>
    <property type="evidence" value="ECO:0007669"/>
    <property type="project" value="UniProtKB-ARBA"/>
</dbReference>
<dbReference type="InterPro" id="IPR041588">
    <property type="entry name" value="Integrase_H2C2"/>
</dbReference>
<feature type="domain" description="Integrase catalytic" evidence="6">
    <location>
        <begin position="672"/>
        <end position="843"/>
    </location>
</feature>
<name>A0A1R0GUX7_9FUNG</name>
<evidence type="ECO:0000313" key="7">
    <source>
        <dbReference type="EMBL" id="OLY80703.1"/>
    </source>
</evidence>
<keyword evidence="1" id="KW-0808">Transferase</keyword>